<evidence type="ECO:0000256" key="2">
    <source>
        <dbReference type="ARBA" id="ARBA00022692"/>
    </source>
</evidence>
<dbReference type="InterPro" id="IPR003439">
    <property type="entry name" value="ABC_transporter-like_ATP-bd"/>
</dbReference>
<feature type="transmembrane region" description="Helical" evidence="7">
    <location>
        <begin position="1154"/>
        <end position="1180"/>
    </location>
</feature>
<reference evidence="9 10" key="2">
    <citation type="submission" date="2018-11" db="EMBL/GenBank/DDBJ databases">
        <authorList>
            <consortium name="Pathogen Informatics"/>
        </authorList>
    </citation>
    <scope>NUCLEOTIDE SEQUENCE [LARGE SCALE GENOMIC DNA]</scope>
</reference>
<feature type="transmembrane region" description="Helical" evidence="7">
    <location>
        <begin position="263"/>
        <end position="287"/>
    </location>
</feature>
<evidence type="ECO:0000313" key="11">
    <source>
        <dbReference type="WBParaSite" id="TCNE_0000652701-mRNA-1"/>
    </source>
</evidence>
<protein>
    <submittedName>
        <fullName evidence="11">ABC transporter ced-7</fullName>
    </submittedName>
</protein>
<evidence type="ECO:0000313" key="9">
    <source>
        <dbReference type="EMBL" id="VDM37848.1"/>
    </source>
</evidence>
<reference evidence="11" key="1">
    <citation type="submission" date="2016-06" db="UniProtKB">
        <authorList>
            <consortium name="WormBaseParasite"/>
        </authorList>
    </citation>
    <scope>IDENTIFICATION</scope>
</reference>
<keyword evidence="3" id="KW-0547">Nucleotide-binding</keyword>
<dbReference type="PANTHER" id="PTHR19229">
    <property type="entry name" value="ATP-BINDING CASSETTE TRANSPORTER SUBFAMILY A ABCA"/>
    <property type="match status" value="1"/>
</dbReference>
<keyword evidence="5 7" id="KW-1133">Transmembrane helix</keyword>
<feature type="transmembrane region" description="Helical" evidence="7">
    <location>
        <begin position="1046"/>
        <end position="1069"/>
    </location>
</feature>
<feature type="transmembrane region" description="Helical" evidence="7">
    <location>
        <begin position="1089"/>
        <end position="1115"/>
    </location>
</feature>
<dbReference type="InterPro" id="IPR026082">
    <property type="entry name" value="ABCA"/>
</dbReference>
<dbReference type="InterPro" id="IPR003593">
    <property type="entry name" value="AAA+_ATPase"/>
</dbReference>
<dbReference type="Gene3D" id="3.40.50.300">
    <property type="entry name" value="P-loop containing nucleotide triphosphate hydrolases"/>
    <property type="match status" value="2"/>
</dbReference>
<keyword evidence="10" id="KW-1185">Reference proteome</keyword>
<evidence type="ECO:0000256" key="7">
    <source>
        <dbReference type="SAM" id="Phobius"/>
    </source>
</evidence>
<keyword evidence="4" id="KW-0067">ATP-binding</keyword>
<feature type="transmembrane region" description="Helical" evidence="7">
    <location>
        <begin position="1127"/>
        <end position="1148"/>
    </location>
</feature>
<feature type="transmembrane region" description="Helical" evidence="7">
    <location>
        <begin position="1217"/>
        <end position="1233"/>
    </location>
</feature>
<accession>A0A183UDF7</accession>
<organism evidence="10 11">
    <name type="scientific">Toxocara canis</name>
    <name type="common">Canine roundworm</name>
    <dbReference type="NCBI Taxonomy" id="6265"/>
    <lineage>
        <taxon>Eukaryota</taxon>
        <taxon>Metazoa</taxon>
        <taxon>Ecdysozoa</taxon>
        <taxon>Nematoda</taxon>
        <taxon>Chromadorea</taxon>
        <taxon>Rhabditida</taxon>
        <taxon>Spirurina</taxon>
        <taxon>Ascaridomorpha</taxon>
        <taxon>Ascaridoidea</taxon>
        <taxon>Toxocaridae</taxon>
        <taxon>Toxocara</taxon>
    </lineage>
</organism>
<dbReference type="SUPFAM" id="SSF52540">
    <property type="entry name" value="P-loop containing nucleoside triphosphate hydrolases"/>
    <property type="match status" value="2"/>
</dbReference>
<dbReference type="FunFam" id="3.40.50.300:FF:000933">
    <property type="entry name" value="ABC transporter A family member 7"/>
    <property type="match status" value="1"/>
</dbReference>
<feature type="transmembrane region" description="Helical" evidence="7">
    <location>
        <begin position="307"/>
        <end position="335"/>
    </location>
</feature>
<dbReference type="GO" id="GO:0016020">
    <property type="term" value="C:membrane"/>
    <property type="evidence" value="ECO:0007669"/>
    <property type="project" value="UniProtKB-SubCell"/>
</dbReference>
<dbReference type="SMART" id="SM00382">
    <property type="entry name" value="AAA"/>
    <property type="match status" value="2"/>
</dbReference>
<dbReference type="PANTHER" id="PTHR19229:SF271">
    <property type="entry name" value="ABC TRANSPORTER CED-7"/>
    <property type="match status" value="1"/>
</dbReference>
<proteinExistence type="predicted"/>
<keyword evidence="6 7" id="KW-0472">Membrane</keyword>
<evidence type="ECO:0000256" key="4">
    <source>
        <dbReference type="ARBA" id="ARBA00022840"/>
    </source>
</evidence>
<dbReference type="Pfam" id="PF12698">
    <property type="entry name" value="ABC2_membrane_3"/>
    <property type="match status" value="2"/>
</dbReference>
<evidence type="ECO:0000256" key="6">
    <source>
        <dbReference type="ARBA" id="ARBA00023136"/>
    </source>
</evidence>
<feature type="transmembrane region" description="Helical" evidence="7">
    <location>
        <begin position="29"/>
        <end position="47"/>
    </location>
</feature>
<feature type="transmembrane region" description="Helical" evidence="7">
    <location>
        <begin position="1245"/>
        <end position="1263"/>
    </location>
</feature>
<dbReference type="Proteomes" id="UP000050794">
    <property type="component" value="Unassembled WGS sequence"/>
</dbReference>
<feature type="transmembrane region" description="Helical" evidence="7">
    <location>
        <begin position="1192"/>
        <end position="1211"/>
    </location>
</feature>
<feature type="domain" description="ABC transporter" evidence="8">
    <location>
        <begin position="521"/>
        <end position="747"/>
    </location>
</feature>
<dbReference type="GO" id="GO:0005319">
    <property type="term" value="F:lipid transporter activity"/>
    <property type="evidence" value="ECO:0007669"/>
    <property type="project" value="TreeGrafter"/>
</dbReference>
<feature type="transmembrane region" description="Helical" evidence="7">
    <location>
        <begin position="439"/>
        <end position="462"/>
    </location>
</feature>
<evidence type="ECO:0000256" key="1">
    <source>
        <dbReference type="ARBA" id="ARBA00004141"/>
    </source>
</evidence>
<dbReference type="InterPro" id="IPR027417">
    <property type="entry name" value="P-loop_NTPase"/>
</dbReference>
<dbReference type="GO" id="GO:0016887">
    <property type="term" value="F:ATP hydrolysis activity"/>
    <property type="evidence" value="ECO:0007669"/>
    <property type="project" value="InterPro"/>
</dbReference>
<dbReference type="EMBL" id="UYWY01019508">
    <property type="protein sequence ID" value="VDM37848.1"/>
    <property type="molecule type" value="Genomic_DNA"/>
</dbReference>
<gene>
    <name evidence="9" type="ORF">TCNE_LOCUS6527</name>
</gene>
<dbReference type="InterPro" id="IPR013525">
    <property type="entry name" value="ABC2_TM"/>
</dbReference>
<dbReference type="PROSITE" id="PS00211">
    <property type="entry name" value="ABC_TRANSPORTER_1"/>
    <property type="match status" value="2"/>
</dbReference>
<feature type="transmembrane region" description="Helical" evidence="7">
    <location>
        <begin position="342"/>
        <end position="365"/>
    </location>
</feature>
<dbReference type="GO" id="GO:0140359">
    <property type="term" value="F:ABC-type transporter activity"/>
    <property type="evidence" value="ECO:0007669"/>
    <property type="project" value="InterPro"/>
</dbReference>
<feature type="domain" description="ABC transporter" evidence="8">
    <location>
        <begin position="1316"/>
        <end position="1539"/>
    </location>
</feature>
<dbReference type="InterPro" id="IPR017871">
    <property type="entry name" value="ABC_transporter-like_CS"/>
</dbReference>
<evidence type="ECO:0000259" key="8">
    <source>
        <dbReference type="PROSITE" id="PS50893"/>
    </source>
</evidence>
<dbReference type="CDD" id="cd03263">
    <property type="entry name" value="ABC_subfamily_A"/>
    <property type="match status" value="2"/>
</dbReference>
<keyword evidence="2 7" id="KW-0812">Transmembrane</keyword>
<comment type="subcellular location">
    <subcellularLocation>
        <location evidence="1">Membrane</location>
        <topology evidence="1">Multi-pass membrane protein</topology>
    </subcellularLocation>
</comment>
<sequence>MMFGTQLRLLLYKNLLIIWRTKLRTAAEIIIGLVLSLPIVIIVAKYATKVKRPEEQFESFKVSGDWRDLNRHLGFLPTINQAYCMSNKLFGIAFRENMSFDETDRIARALEMRYNNTASGAFNISVETFPSERDLDNELIADLNGTRRCGRYMGGILFKKFDVRNRRLSYAIRLAEGKDFRARWYTEDEVWDSDGPFAILPDHNLVPGSPNYWSSGFLSLQFAVDSLFLQAVDGWDPEKESTLRLSLQRMPEPAYFEKSVMRFLSFLAFFWPLVASLIISSTVATVASEKESAVKAYLMVMGLRSSVFYTSHAIIAFIKISVVILPCAIIILPLFVTVSASLFLVTTLVYCAAVVSFSMLITSLFHTSSSATKGALIIWAISFGLAYLSPLPNHIFRLFFCSLNINSALRSAVKAIQDYMNRDMDLGWWNCFEGSSQTFTFGMALTMMLVDIVWMWLLTLYLDNVYPANEIPSKHPLYFLPAWMFNPESINVKETNWDEADSSNDNIQPEDSSLSNDAIDVEVRRLTKVYGILRAVDSLSFTAHRGNVTVLLGHNGAGKSTTFAILTGLASPSAGSVRICGTELNITSMAQCQKNISFCPQYNPLFKLLTVREHLELIRRLKDNPDDCVDELIDELQLNEKADVLANKLSGGMKRKLCVAMSLVGGSRVVLLDEPTAGMDPGARHTVGELLERYKQDRTIMLTTHYMDEADLLGDRICIMVKGRLACAGTSDFLKTRFGTGYLLAIALKDRATIANRLDSLMKTVRTFVDNAQIQSATAQQITILLPVEHKPKFSRLFACLEENGDEYGISSFGVSLNTLEQVFLTVGEMAEPNTRGKDTIDLARRQASQICDQSHECRDGVSMLFWQLVALLQKRFICQLRLWPRLIVQLLVPVLLLSLPAYLMNRTNRTFAEVTMNAGQLSPSVIPLQFRGQLPSFSNNLTRIVNAVPGYTIRAVASEANMSRVILDTPKVLPPLGVAVVAENKSGFPFVLAFFNAKARHGPVIASALISNARLGQSPDSIVVSLYPYENRNGPSGPLPGEIQVAMVAPLIVFVFSLLTCAFVMLPVDERSCNFMHQQLLTRLSRFTYWFSVVLSDFFIYALACTIFLIIFALSGWMTEHKADVTVLWLLYFWCWAPFVYVVSFLFDSSSRAYVALITYSAMVSIFAQILSMVLLAFLPDARPVFNVMVFFYKTFLPLFFLLTACLLLLPSYTMSNGLLIIVMSELAVMLLDHDGSIYDWDQLGRILTMMAVSGFIFWALLCAIQTQYVARLMHSIWRIPYRGAVVADQSDEEDVDVQEERRYVDATSDSEFALSVRALNKYYGKLHAVKDLTFGVRPDECFGLLGINGAGKTTTFDMLTGVSIPDGGIAAIDGRPISQRQTIGFCPQFDALLGCLSARETLSLMASLCGCADVRTRVDTVLDAVSLKPQAEQLVKEFSGGQRRRLSIGVALISQARLIVLDEPTAGIDPKARRQIWNLLSAMREQRCAMLLTSHSMDECEALCTRVGIMHAGALIAIGSPQHIKSRYGEGYTLTFTIGDVVKRDELVEEVSHAFPSATLKTLHKSTHIVWHLARRESDRWSELFRKAHSLACSLPWVLDYSLAQTTLEEAFLRLSQADEHNAEHESIAIVQRNASLDVAALL</sequence>
<evidence type="ECO:0000256" key="3">
    <source>
        <dbReference type="ARBA" id="ARBA00022741"/>
    </source>
</evidence>
<name>A0A183UDF7_TOXCA</name>
<feature type="transmembrane region" description="Helical" evidence="7">
    <location>
        <begin position="371"/>
        <end position="388"/>
    </location>
</feature>
<evidence type="ECO:0000313" key="10">
    <source>
        <dbReference type="Proteomes" id="UP000050794"/>
    </source>
</evidence>
<dbReference type="GO" id="GO:0005524">
    <property type="term" value="F:ATP binding"/>
    <property type="evidence" value="ECO:0007669"/>
    <property type="project" value="UniProtKB-KW"/>
</dbReference>
<dbReference type="Pfam" id="PF00005">
    <property type="entry name" value="ABC_tran"/>
    <property type="match status" value="2"/>
</dbReference>
<dbReference type="FunFam" id="3.40.50.300:FF:001598">
    <property type="entry name" value="ABC transporter ced-7"/>
    <property type="match status" value="1"/>
</dbReference>
<evidence type="ECO:0000256" key="5">
    <source>
        <dbReference type="ARBA" id="ARBA00022989"/>
    </source>
</evidence>
<dbReference type="WBParaSite" id="TCNE_0000652701-mRNA-1">
    <property type="protein sequence ID" value="TCNE_0000652701-mRNA-1"/>
    <property type="gene ID" value="TCNE_0000652701"/>
</dbReference>
<dbReference type="PROSITE" id="PS50893">
    <property type="entry name" value="ABC_TRANSPORTER_2"/>
    <property type="match status" value="2"/>
</dbReference>